<accession>A0A3N0W6I9</accession>
<dbReference type="GO" id="GO:0046656">
    <property type="term" value="P:folic acid biosynthetic process"/>
    <property type="evidence" value="ECO:0007669"/>
    <property type="project" value="UniProtKB-KW"/>
</dbReference>
<dbReference type="SUPFAM" id="SSF55083">
    <property type="entry name" value="6-hydroxymethyl-7,8-dihydropterin pyrophosphokinase, HPPK"/>
    <property type="match status" value="1"/>
</dbReference>
<dbReference type="Pfam" id="PF01288">
    <property type="entry name" value="HPPK"/>
    <property type="match status" value="1"/>
</dbReference>
<dbReference type="NCBIfam" id="TIGR01498">
    <property type="entry name" value="folK"/>
    <property type="match status" value="1"/>
</dbReference>
<dbReference type="InterPro" id="IPR000550">
    <property type="entry name" value="Hppk"/>
</dbReference>
<dbReference type="Proteomes" id="UP000269375">
    <property type="component" value="Unassembled WGS sequence"/>
</dbReference>
<sequence length="141" mass="16096">MSQQEVILLLGSNLGDPEKNLDLALEKLKSGNIEILKISELLISPPVEFVSSNIFCNIATIILTDLSPIQLLNFIKGIEVDMGRVDDSRAFGGYRDRIIDIDIIKYNELNFISERLEIPHKKHLFEREFSKILLKNLSRKT</sequence>
<dbReference type="EMBL" id="SOQW01000001">
    <property type="protein sequence ID" value="TDX94334.1"/>
    <property type="molecule type" value="Genomic_DNA"/>
</dbReference>
<feature type="domain" description="7,8-dihydro-6-hydroxymethylpterin-pyrophosphokinase" evidence="13">
    <location>
        <begin position="8"/>
        <end position="136"/>
    </location>
</feature>
<evidence type="ECO:0000256" key="1">
    <source>
        <dbReference type="ARBA" id="ARBA00005051"/>
    </source>
</evidence>
<dbReference type="Gene3D" id="3.30.70.560">
    <property type="entry name" value="7,8-Dihydro-6-hydroxymethylpterin-pyrophosphokinase HPPK"/>
    <property type="match status" value="1"/>
</dbReference>
<dbReference type="PANTHER" id="PTHR43071">
    <property type="entry name" value="2-AMINO-4-HYDROXY-6-HYDROXYMETHYLDIHYDROPTERIDINE PYROPHOSPHOKINASE"/>
    <property type="match status" value="1"/>
</dbReference>
<proteinExistence type="inferred from homology"/>
<evidence type="ECO:0000256" key="11">
    <source>
        <dbReference type="ARBA" id="ARBA00029766"/>
    </source>
</evidence>
<protein>
    <recommendedName>
        <fullName evidence="4">2-amino-4-hydroxy-6-hydroxymethyldihydropteridine pyrophosphokinase</fullName>
        <ecNumber evidence="3">2.7.6.3</ecNumber>
    </recommendedName>
    <alternativeName>
        <fullName evidence="11">6-hydroxymethyl-7,8-dihydropterin pyrophosphokinase</fullName>
    </alternativeName>
    <alternativeName>
        <fullName evidence="12">7,8-dihydro-6-hydroxymethylpterin-pyrophosphokinase</fullName>
    </alternativeName>
</protein>
<keyword evidence="9" id="KW-0289">Folate biosynthesis</keyword>
<evidence type="ECO:0000256" key="6">
    <source>
        <dbReference type="ARBA" id="ARBA00022741"/>
    </source>
</evidence>
<evidence type="ECO:0000256" key="8">
    <source>
        <dbReference type="ARBA" id="ARBA00022840"/>
    </source>
</evidence>
<keyword evidence="5 14" id="KW-0808">Transferase</keyword>
<comment type="function">
    <text evidence="10">Catalyzes the transfer of pyrophosphate from adenosine triphosphate (ATP) to 6-hydroxymethyl-7,8-dihydropterin, an enzymatic step in folate biosynthesis pathway.</text>
</comment>
<evidence type="ECO:0000256" key="4">
    <source>
        <dbReference type="ARBA" id="ARBA00016218"/>
    </source>
</evidence>
<evidence type="ECO:0000256" key="5">
    <source>
        <dbReference type="ARBA" id="ARBA00022679"/>
    </source>
</evidence>
<evidence type="ECO:0000313" key="15">
    <source>
        <dbReference type="EMBL" id="TDX94334.1"/>
    </source>
</evidence>
<evidence type="ECO:0000256" key="9">
    <source>
        <dbReference type="ARBA" id="ARBA00022909"/>
    </source>
</evidence>
<dbReference type="EC" id="2.7.6.3" evidence="3"/>
<dbReference type="UniPathway" id="UPA00077">
    <property type="reaction ID" value="UER00155"/>
</dbReference>
<evidence type="ECO:0000256" key="10">
    <source>
        <dbReference type="ARBA" id="ARBA00029409"/>
    </source>
</evidence>
<organism evidence="14 16">
    <name type="scientific">Chryseobacterium daecheongense</name>
    <dbReference type="NCBI Taxonomy" id="192389"/>
    <lineage>
        <taxon>Bacteria</taxon>
        <taxon>Pseudomonadati</taxon>
        <taxon>Bacteroidota</taxon>
        <taxon>Flavobacteriia</taxon>
        <taxon>Flavobacteriales</taxon>
        <taxon>Weeksellaceae</taxon>
        <taxon>Chryseobacterium group</taxon>
        <taxon>Chryseobacterium</taxon>
    </lineage>
</organism>
<evidence type="ECO:0000256" key="3">
    <source>
        <dbReference type="ARBA" id="ARBA00013253"/>
    </source>
</evidence>
<dbReference type="EMBL" id="RJTX01000001">
    <property type="protein sequence ID" value="ROI00674.1"/>
    <property type="molecule type" value="Genomic_DNA"/>
</dbReference>
<keyword evidence="8" id="KW-0067">ATP-binding</keyword>
<dbReference type="InterPro" id="IPR035907">
    <property type="entry name" value="Hppk_sf"/>
</dbReference>
<comment type="similarity">
    <text evidence="2">Belongs to the HPPK family.</text>
</comment>
<keyword evidence="6" id="KW-0547">Nucleotide-binding</keyword>
<dbReference type="GO" id="GO:0003848">
    <property type="term" value="F:2-amino-4-hydroxy-6-hydroxymethyldihydropteridine diphosphokinase activity"/>
    <property type="evidence" value="ECO:0007669"/>
    <property type="project" value="UniProtKB-EC"/>
</dbReference>
<gene>
    <name evidence="14" type="primary">folK</name>
    <name evidence="15" type="ORF">BCF50_0098</name>
    <name evidence="14" type="ORF">EGI05_07300</name>
</gene>
<comment type="caution">
    <text evidence="14">The sequence shown here is derived from an EMBL/GenBank/DDBJ whole genome shotgun (WGS) entry which is preliminary data.</text>
</comment>
<keyword evidence="17" id="KW-1185">Reference proteome</keyword>
<reference evidence="14 16" key="1">
    <citation type="submission" date="2018-11" db="EMBL/GenBank/DDBJ databases">
        <title>Proposal to divide the Flavobacteriaceae and reorganize its genera based on Amino Acid Identity values calculated from whole genome sequences.</title>
        <authorList>
            <person name="Nicholson A.C."/>
            <person name="Gulvik C.A."/>
            <person name="Whitney A.M."/>
            <person name="Humrighouse B.W."/>
            <person name="Bell M."/>
            <person name="Holmes B."/>
            <person name="Steigerwalt A."/>
            <person name="Villarma A."/>
            <person name="Sheth M."/>
            <person name="Batra D."/>
            <person name="Pryor J."/>
            <person name="Bernardet J.-F."/>
            <person name="Hugo C."/>
            <person name="Kampfer P."/>
            <person name="Newman J."/>
            <person name="Mcquiston J.R."/>
        </authorList>
    </citation>
    <scope>NUCLEOTIDE SEQUENCE [LARGE SCALE GENOMIC DNA]</scope>
    <source>
        <strain evidence="14 16">DSM 15235</strain>
    </source>
</reference>
<evidence type="ECO:0000256" key="12">
    <source>
        <dbReference type="ARBA" id="ARBA00033413"/>
    </source>
</evidence>
<dbReference type="Proteomes" id="UP000295709">
    <property type="component" value="Unassembled WGS sequence"/>
</dbReference>
<dbReference type="AlphaFoldDB" id="A0A3N0W6I9"/>
<dbReference type="OrthoDB" id="9808041at2"/>
<evidence type="ECO:0000259" key="13">
    <source>
        <dbReference type="Pfam" id="PF01288"/>
    </source>
</evidence>
<comment type="pathway">
    <text evidence="1">Cofactor biosynthesis; tetrahydrofolate biosynthesis; 2-amino-4-hydroxy-6-hydroxymethyl-7,8-dihydropteridine diphosphate from 7,8-dihydroneopterin triphosphate: step 4/4.</text>
</comment>
<dbReference type="GO" id="GO:0046654">
    <property type="term" value="P:tetrahydrofolate biosynthetic process"/>
    <property type="evidence" value="ECO:0007669"/>
    <property type="project" value="UniProtKB-UniPathway"/>
</dbReference>
<reference evidence="15 17" key="2">
    <citation type="submission" date="2019-03" db="EMBL/GenBank/DDBJ databases">
        <title>Genomic Encyclopedia of Archaeal and Bacterial Type Strains, Phase II (KMG-II): from individual species to whole genera.</title>
        <authorList>
            <person name="Goeker M."/>
        </authorList>
    </citation>
    <scope>NUCLEOTIDE SEQUENCE [LARGE SCALE GENOMIC DNA]</scope>
    <source>
        <strain evidence="15 17">DSM 15235</strain>
    </source>
</reference>
<evidence type="ECO:0000256" key="2">
    <source>
        <dbReference type="ARBA" id="ARBA00005810"/>
    </source>
</evidence>
<evidence type="ECO:0000313" key="17">
    <source>
        <dbReference type="Proteomes" id="UP000295709"/>
    </source>
</evidence>
<dbReference type="PANTHER" id="PTHR43071:SF1">
    <property type="entry name" value="2-AMINO-4-HYDROXY-6-HYDROXYMETHYLDIHYDROPTERIDINE PYROPHOSPHOKINASE"/>
    <property type="match status" value="1"/>
</dbReference>
<dbReference type="RefSeq" id="WP_123262366.1">
    <property type="nucleotide sequence ID" value="NZ_RJTX01000001.1"/>
</dbReference>
<keyword evidence="7 14" id="KW-0418">Kinase</keyword>
<dbReference type="GO" id="GO:0005524">
    <property type="term" value="F:ATP binding"/>
    <property type="evidence" value="ECO:0007669"/>
    <property type="project" value="UniProtKB-KW"/>
</dbReference>
<evidence type="ECO:0000256" key="7">
    <source>
        <dbReference type="ARBA" id="ARBA00022777"/>
    </source>
</evidence>
<evidence type="ECO:0000313" key="14">
    <source>
        <dbReference type="EMBL" id="ROI00674.1"/>
    </source>
</evidence>
<evidence type="ECO:0000313" key="16">
    <source>
        <dbReference type="Proteomes" id="UP000269375"/>
    </source>
</evidence>
<dbReference type="GO" id="GO:0016301">
    <property type="term" value="F:kinase activity"/>
    <property type="evidence" value="ECO:0007669"/>
    <property type="project" value="UniProtKB-KW"/>
</dbReference>
<name>A0A3N0W6I9_9FLAO</name>